<dbReference type="Gene3D" id="3.50.50.60">
    <property type="entry name" value="FAD/NAD(P)-binding domain"/>
    <property type="match status" value="1"/>
</dbReference>
<accession>A0ABU8XUY2</accession>
<comment type="cofactor">
    <cofactor evidence="1">
        <name>FAD</name>
        <dbReference type="ChEBI" id="CHEBI:57692"/>
    </cofactor>
</comment>
<evidence type="ECO:0000256" key="4">
    <source>
        <dbReference type="SAM" id="MobiDB-lite"/>
    </source>
</evidence>
<organism evidence="6 7">
    <name type="scientific">Benzoatithermus flavus</name>
    <dbReference type="NCBI Taxonomy" id="3108223"/>
    <lineage>
        <taxon>Bacteria</taxon>
        <taxon>Pseudomonadati</taxon>
        <taxon>Pseudomonadota</taxon>
        <taxon>Alphaproteobacteria</taxon>
        <taxon>Geminicoccales</taxon>
        <taxon>Geminicoccaceae</taxon>
        <taxon>Benzoatithermus</taxon>
    </lineage>
</organism>
<dbReference type="EMBL" id="JBBLZC010000019">
    <property type="protein sequence ID" value="MEK0084851.1"/>
    <property type="molecule type" value="Genomic_DNA"/>
</dbReference>
<gene>
    <name evidence="6" type="ORF">U1T56_16995</name>
</gene>
<dbReference type="Pfam" id="PF01494">
    <property type="entry name" value="FAD_binding_3"/>
    <property type="match status" value="1"/>
</dbReference>
<dbReference type="RefSeq" id="WP_418160701.1">
    <property type="nucleotide sequence ID" value="NZ_JBBLZC010000019.1"/>
</dbReference>
<evidence type="ECO:0000256" key="2">
    <source>
        <dbReference type="ARBA" id="ARBA00022630"/>
    </source>
</evidence>
<dbReference type="PANTHER" id="PTHR43004:SF19">
    <property type="entry name" value="BINDING MONOOXYGENASE, PUTATIVE (JCVI)-RELATED"/>
    <property type="match status" value="1"/>
</dbReference>
<evidence type="ECO:0000259" key="5">
    <source>
        <dbReference type="Pfam" id="PF01494"/>
    </source>
</evidence>
<evidence type="ECO:0000256" key="3">
    <source>
        <dbReference type="ARBA" id="ARBA00022827"/>
    </source>
</evidence>
<keyword evidence="2" id="KW-0285">Flavoprotein</keyword>
<dbReference type="InterPro" id="IPR002938">
    <property type="entry name" value="FAD-bd"/>
</dbReference>
<name>A0ABU8XUY2_9PROT</name>
<evidence type="ECO:0000313" key="6">
    <source>
        <dbReference type="EMBL" id="MEK0084851.1"/>
    </source>
</evidence>
<feature type="region of interest" description="Disordered" evidence="4">
    <location>
        <begin position="1"/>
        <end position="23"/>
    </location>
</feature>
<reference evidence="6 7" key="1">
    <citation type="submission" date="2024-01" db="EMBL/GenBank/DDBJ databases">
        <title>Multi-omics insights into the function and evolution of sodium benzoate biodegradation pathways in Benzoatithermus flavus gen. nov., sp. nov. from hot spring.</title>
        <authorList>
            <person name="Hu C.-J."/>
            <person name="Li W.-J."/>
        </authorList>
    </citation>
    <scope>NUCLEOTIDE SEQUENCE [LARGE SCALE GENOMIC DNA]</scope>
    <source>
        <strain evidence="6 7">SYSU G07066</strain>
    </source>
</reference>
<dbReference type="SUPFAM" id="SSF51905">
    <property type="entry name" value="FAD/NAD(P)-binding domain"/>
    <property type="match status" value="1"/>
</dbReference>
<dbReference type="Gene3D" id="3.40.30.120">
    <property type="match status" value="1"/>
</dbReference>
<dbReference type="Gene3D" id="3.30.70.2450">
    <property type="match status" value="1"/>
</dbReference>
<protein>
    <submittedName>
        <fullName evidence="6">FAD-dependent oxidoreductase</fullName>
    </submittedName>
</protein>
<feature type="domain" description="FAD-binding" evidence="5">
    <location>
        <begin position="26"/>
        <end position="364"/>
    </location>
</feature>
<dbReference type="InterPro" id="IPR036188">
    <property type="entry name" value="FAD/NAD-bd_sf"/>
</dbReference>
<dbReference type="InterPro" id="IPR050641">
    <property type="entry name" value="RIFMO-like"/>
</dbReference>
<dbReference type="NCBIfam" id="NF006002">
    <property type="entry name" value="PRK08132.1"/>
    <property type="match status" value="1"/>
</dbReference>
<keyword evidence="3" id="KW-0274">FAD</keyword>
<evidence type="ECO:0000256" key="1">
    <source>
        <dbReference type="ARBA" id="ARBA00001974"/>
    </source>
</evidence>
<proteinExistence type="predicted"/>
<dbReference type="PRINTS" id="PR00420">
    <property type="entry name" value="RNGMNOXGNASE"/>
</dbReference>
<keyword evidence="7" id="KW-1185">Reference proteome</keyword>
<dbReference type="Proteomes" id="UP001375743">
    <property type="component" value="Unassembled WGS sequence"/>
</dbReference>
<dbReference type="PANTHER" id="PTHR43004">
    <property type="entry name" value="TRK SYSTEM POTASSIUM UPTAKE PROTEIN"/>
    <property type="match status" value="1"/>
</dbReference>
<comment type="caution">
    <text evidence="6">The sequence shown here is derived from an EMBL/GenBank/DDBJ whole genome shotgun (WGS) entry which is preliminary data.</text>
</comment>
<sequence length="536" mass="59573">MSAAKNFSRPYRRSKDQDTSRPARHRVVIVGGGPVGLSLAADLGVRGVPCVVVDGKAAFGEGSRGICYAKRTLEILDRLGVGERAVEKGVTWQLGKVFRKEELLYQFDLLPEAGHKMPAFVNLQQYYLEQYLYERCQELPAVDLRFQNRCTGVEVVSPELARIRLETPDGPYALEAEYLIACDGSRSLVRQALGLSFAGRVFEDRFLIADVKMPADYPAERWFWFDPPFNPGQSALLHKQPDDIWRIDLQLGWDADPVEERRPERVRPRLEAMLGKERPFELEWISIYTFQCRRLQSFVHGPVIFAGDAAHLVSPFGARGFNSGVQDTDNLAWKLAAILAGRAPAALLATYRIEREAAADENLRHSTRSTDFITPKSHASRVIRDAALSLAAETPFARALVNSGRLSTPTVYDTPLSTPDTASFGGTARLGGPLPDAPLVRPDGRPVWLLNLLGPGFTLLYDGAELPFAVPEGLHVVRIGRDALDEAGLFRERYDAQPGSAWLVRPDQHLCARFRAVEPHAIGAAMRRALGWELPR</sequence>
<evidence type="ECO:0000313" key="7">
    <source>
        <dbReference type="Proteomes" id="UP001375743"/>
    </source>
</evidence>